<organism evidence="2 3">
    <name type="scientific">Desulfobaculum bizertense DSM 18034</name>
    <dbReference type="NCBI Taxonomy" id="1121442"/>
    <lineage>
        <taxon>Bacteria</taxon>
        <taxon>Pseudomonadati</taxon>
        <taxon>Thermodesulfobacteriota</taxon>
        <taxon>Desulfovibrionia</taxon>
        <taxon>Desulfovibrionales</taxon>
        <taxon>Desulfovibrionaceae</taxon>
        <taxon>Desulfobaculum</taxon>
    </lineage>
</organism>
<evidence type="ECO:0000313" key="2">
    <source>
        <dbReference type="EMBL" id="SKA71146.1"/>
    </source>
</evidence>
<keyword evidence="3" id="KW-1185">Reference proteome</keyword>
<evidence type="ECO:0000313" key="3">
    <source>
        <dbReference type="Proteomes" id="UP000189733"/>
    </source>
</evidence>
<dbReference type="OrthoDB" id="507476at2"/>
<reference evidence="2 3" key="1">
    <citation type="submission" date="2017-02" db="EMBL/GenBank/DDBJ databases">
        <authorList>
            <person name="Peterson S.W."/>
        </authorList>
    </citation>
    <scope>NUCLEOTIDE SEQUENCE [LARGE SCALE GENOMIC DNA]</scope>
    <source>
        <strain evidence="2 3">DSM 18034</strain>
    </source>
</reference>
<dbReference type="EMBL" id="FUYA01000004">
    <property type="protein sequence ID" value="SKA71146.1"/>
    <property type="molecule type" value="Genomic_DNA"/>
</dbReference>
<dbReference type="InterPro" id="IPR011990">
    <property type="entry name" value="TPR-like_helical_dom_sf"/>
</dbReference>
<name>A0A1T4W1M0_9BACT</name>
<dbReference type="STRING" id="1121442.SAMN02745702_01422"/>
<evidence type="ECO:0000256" key="1">
    <source>
        <dbReference type="PROSITE-ProRule" id="PRU00339"/>
    </source>
</evidence>
<dbReference type="Pfam" id="PF13432">
    <property type="entry name" value="TPR_16"/>
    <property type="match status" value="2"/>
</dbReference>
<dbReference type="SUPFAM" id="SSF48452">
    <property type="entry name" value="TPR-like"/>
    <property type="match status" value="1"/>
</dbReference>
<dbReference type="AlphaFoldDB" id="A0A1T4W1M0"/>
<accession>A0A1T4W1M0</accession>
<proteinExistence type="predicted"/>
<protein>
    <submittedName>
        <fullName evidence="2">Lipopolysaccharide biosynthesis regulator YciM, contains six TPR domains and a predicted metal-binding C-terminal domain</fullName>
    </submittedName>
</protein>
<dbReference type="Proteomes" id="UP000189733">
    <property type="component" value="Unassembled WGS sequence"/>
</dbReference>
<feature type="repeat" description="TPR" evidence="1">
    <location>
        <begin position="93"/>
        <end position="126"/>
    </location>
</feature>
<gene>
    <name evidence="2" type="ORF">SAMN02745702_01422</name>
</gene>
<dbReference type="RefSeq" id="WP_078684715.1">
    <property type="nucleotide sequence ID" value="NZ_FUYA01000004.1"/>
</dbReference>
<keyword evidence="1" id="KW-0802">TPR repeat</keyword>
<sequence>MNWLTSLFRSKRGQRFFADIEAELHEDTGYAPVSRDTQTAIAELSQVAKDNPDAVEIYLALGNLYRSHGEIERAVQIRQNLIVRPGIDEGIKAKAWYELGVDYKRSGFVDRALGAFEQARKLEGDEPAIIRELALLTADAGDYERAARNYAKLDNPIAQAHYTMRIAQEKFPEDATLALKWLKKALKTYPGSIEAWRERLLYDMREKDWTALSKHLDKALVQVEPALAFILFEGIIAADLAEHSDDSFKSDLPFQYHPQEALSQAVLKVLEKAEPDLLTQFYAAWMAWGQNKEESRKWLERTLVLNQDFWPARLELLAISMDDQPLSPAFRQQLEFFIQRARKLKRFVCRKCGLKREQIFFECPRCHSWHSISYRAVINK</sequence>
<dbReference type="Gene3D" id="1.25.40.10">
    <property type="entry name" value="Tetratricopeptide repeat domain"/>
    <property type="match status" value="1"/>
</dbReference>
<dbReference type="PROSITE" id="PS50005">
    <property type="entry name" value="TPR"/>
    <property type="match status" value="1"/>
</dbReference>
<dbReference type="InterPro" id="IPR019734">
    <property type="entry name" value="TPR_rpt"/>
</dbReference>